<protein>
    <submittedName>
        <fullName evidence="3">FeS assembly protein SufB</fullName>
    </submittedName>
</protein>
<feature type="non-terminal residue" evidence="3">
    <location>
        <position position="1"/>
    </location>
</feature>
<name>T1BDE9_9ZZZZ</name>
<gene>
    <name evidence="3" type="ORF">B2A_06623</name>
</gene>
<comment type="caution">
    <text evidence="3">The sequence shown here is derived from an EMBL/GenBank/DDBJ whole genome shotgun (WGS) entry which is preliminary data.</text>
</comment>
<dbReference type="EMBL" id="AUZZ01004701">
    <property type="protein sequence ID" value="EQD52240.1"/>
    <property type="molecule type" value="Genomic_DNA"/>
</dbReference>
<comment type="similarity">
    <text evidence="1">Belongs to the iron-sulfur cluster assembly SufBD family.</text>
</comment>
<dbReference type="InterPro" id="IPR055346">
    <property type="entry name" value="Fe-S_cluster_assembly_SufBD"/>
</dbReference>
<dbReference type="PANTHER" id="PTHR30508:SF1">
    <property type="entry name" value="UPF0051 PROTEIN ABCI8, CHLOROPLASTIC-RELATED"/>
    <property type="match status" value="1"/>
</dbReference>
<dbReference type="InterPro" id="IPR000825">
    <property type="entry name" value="SUF_FeS_clus_asmbl_SufBD_core"/>
</dbReference>
<evidence type="ECO:0000256" key="1">
    <source>
        <dbReference type="ARBA" id="ARBA00043967"/>
    </source>
</evidence>
<organism evidence="3">
    <name type="scientific">mine drainage metagenome</name>
    <dbReference type="NCBI Taxonomy" id="410659"/>
    <lineage>
        <taxon>unclassified sequences</taxon>
        <taxon>metagenomes</taxon>
        <taxon>ecological metagenomes</taxon>
    </lineage>
</organism>
<sequence length="213" mass="23008">SGGSVTKAKGTIEALGYASTVNVNEFIFASAEQKMDVNTNIINSSNNTTAKLATRAAAMGNSVCYLKGFSKIISGSKDSRSFVEEAGMLMDKSARIDSIPAMSIDENRVKATHSSAIGPIDEESIFYLNTNGIDSTKSRELFVNGFFASQLGNVSNTQAKEAFAAIIKAKIHNSLEIGKTPKLDSSGMWFVETTDTMLERHHKYIGETDETQN</sequence>
<dbReference type="AlphaFoldDB" id="T1BDE9"/>
<dbReference type="Pfam" id="PF01458">
    <property type="entry name" value="SUFBD_core"/>
    <property type="match status" value="1"/>
</dbReference>
<dbReference type="PANTHER" id="PTHR30508">
    <property type="entry name" value="FES CLUSTER ASSEMBLY PROTEIN SUF"/>
    <property type="match status" value="1"/>
</dbReference>
<evidence type="ECO:0000313" key="3">
    <source>
        <dbReference type="EMBL" id="EQD52240.1"/>
    </source>
</evidence>
<dbReference type="GO" id="GO:0016226">
    <property type="term" value="P:iron-sulfur cluster assembly"/>
    <property type="evidence" value="ECO:0007669"/>
    <property type="project" value="InterPro"/>
</dbReference>
<proteinExistence type="inferred from homology"/>
<reference evidence="3" key="2">
    <citation type="journal article" date="2014" name="ISME J.">
        <title>Microbial stratification in low pH oxic and suboxic macroscopic growths along an acid mine drainage.</title>
        <authorList>
            <person name="Mendez-Garcia C."/>
            <person name="Mesa V."/>
            <person name="Sprenger R.R."/>
            <person name="Richter M."/>
            <person name="Diez M.S."/>
            <person name="Solano J."/>
            <person name="Bargiela R."/>
            <person name="Golyshina O.V."/>
            <person name="Manteca A."/>
            <person name="Ramos J.L."/>
            <person name="Gallego J.R."/>
            <person name="Llorente I."/>
            <person name="Martins Dos Santos V.A."/>
            <person name="Jensen O.N."/>
            <person name="Pelaez A.I."/>
            <person name="Sanchez J."/>
            <person name="Ferrer M."/>
        </authorList>
    </citation>
    <scope>NUCLEOTIDE SEQUENCE</scope>
</reference>
<evidence type="ECO:0000259" key="2">
    <source>
        <dbReference type="Pfam" id="PF01458"/>
    </source>
</evidence>
<accession>T1BDE9</accession>
<dbReference type="InterPro" id="IPR037284">
    <property type="entry name" value="SUF_FeS_clus_asmbl_SufBD_sf"/>
</dbReference>
<feature type="domain" description="SUF system FeS cluster assembly SufBD core" evidence="2">
    <location>
        <begin position="2"/>
        <end position="146"/>
    </location>
</feature>
<reference evidence="3" key="1">
    <citation type="submission" date="2013-08" db="EMBL/GenBank/DDBJ databases">
        <authorList>
            <person name="Mendez C."/>
            <person name="Richter M."/>
            <person name="Ferrer M."/>
            <person name="Sanchez J."/>
        </authorList>
    </citation>
    <scope>NUCLEOTIDE SEQUENCE</scope>
</reference>
<dbReference type="SUPFAM" id="SSF101960">
    <property type="entry name" value="Stabilizer of iron transporter SufD"/>
    <property type="match status" value="1"/>
</dbReference>